<dbReference type="EMBL" id="NCSJ02000143">
    <property type="protein sequence ID" value="RFU28999.1"/>
    <property type="molecule type" value="Genomic_DNA"/>
</dbReference>
<dbReference type="PROSITE" id="PS00028">
    <property type="entry name" value="ZINC_FINGER_C2H2_1"/>
    <property type="match status" value="2"/>
</dbReference>
<feature type="domain" description="C2H2-type" evidence="8">
    <location>
        <begin position="8"/>
        <end position="37"/>
    </location>
</feature>
<evidence type="ECO:0000256" key="2">
    <source>
        <dbReference type="ARBA" id="ARBA00022723"/>
    </source>
</evidence>
<accession>A0A3E2H6I0</accession>
<reference evidence="9 10" key="1">
    <citation type="submission" date="2018-05" db="EMBL/GenBank/DDBJ databases">
        <title>Draft genome sequence of Scytalidium lignicola DSM 105466, a ubiquitous saprotrophic fungus.</title>
        <authorList>
            <person name="Buettner E."/>
            <person name="Gebauer A.M."/>
            <person name="Hofrichter M."/>
            <person name="Liers C."/>
            <person name="Kellner H."/>
        </authorList>
    </citation>
    <scope>NUCLEOTIDE SEQUENCE [LARGE SCALE GENOMIC DNA]</scope>
    <source>
        <strain evidence="9 10">DSM 105466</strain>
    </source>
</reference>
<sequence>MIDTADHPYCSECDRTFNSMPNLMQHMRSSVHQGHNITCPFCKRNFVTASGMTIHLESGTCTSGLNRHSINNIIQRLDRGNVITRPLLTYDSQPNVENIATERAYNYSTGLYECYLCNKDFRTLQSLNAHMKSPAHEMDIYKCPNGRCGTTFKLLSGLVMHIESETCGLMRFAMVQREAKNGIENMVGRMIRS</sequence>
<dbReference type="PANTHER" id="PTHR24406">
    <property type="entry name" value="TRANSCRIPTIONAL REPRESSOR CTCFL-RELATED"/>
    <property type="match status" value="1"/>
</dbReference>
<dbReference type="InterPro" id="IPR022755">
    <property type="entry name" value="Znf_C2H2_jaz"/>
</dbReference>
<evidence type="ECO:0000256" key="7">
    <source>
        <dbReference type="PROSITE-ProRule" id="PRU00042"/>
    </source>
</evidence>
<dbReference type="OrthoDB" id="6077919at2759"/>
<dbReference type="PROSITE" id="PS50157">
    <property type="entry name" value="ZINC_FINGER_C2H2_2"/>
    <property type="match status" value="2"/>
</dbReference>
<comment type="caution">
    <text evidence="9">The sequence shown here is derived from an EMBL/GenBank/DDBJ whole genome shotgun (WGS) entry which is preliminary data.</text>
</comment>
<evidence type="ECO:0000256" key="4">
    <source>
        <dbReference type="ARBA" id="ARBA00022771"/>
    </source>
</evidence>
<dbReference type="AlphaFoldDB" id="A0A3E2H6I0"/>
<dbReference type="InterPro" id="IPR013087">
    <property type="entry name" value="Znf_C2H2_type"/>
</dbReference>
<feature type="non-terminal residue" evidence="9">
    <location>
        <position position="193"/>
    </location>
</feature>
<evidence type="ECO:0000256" key="1">
    <source>
        <dbReference type="ARBA" id="ARBA00004123"/>
    </source>
</evidence>
<gene>
    <name evidence="9" type="ORF">B7463_g7346</name>
</gene>
<keyword evidence="2" id="KW-0479">Metal-binding</keyword>
<evidence type="ECO:0000313" key="9">
    <source>
        <dbReference type="EMBL" id="RFU28999.1"/>
    </source>
</evidence>
<dbReference type="Proteomes" id="UP000258309">
    <property type="component" value="Unassembled WGS sequence"/>
</dbReference>
<dbReference type="Pfam" id="PF13912">
    <property type="entry name" value="zf-C2H2_6"/>
    <property type="match status" value="1"/>
</dbReference>
<evidence type="ECO:0000256" key="6">
    <source>
        <dbReference type="ARBA" id="ARBA00023242"/>
    </source>
</evidence>
<keyword evidence="5" id="KW-0862">Zinc</keyword>
<dbReference type="SUPFAM" id="SSF57667">
    <property type="entry name" value="beta-beta-alpha zinc fingers"/>
    <property type="match status" value="2"/>
</dbReference>
<evidence type="ECO:0000256" key="5">
    <source>
        <dbReference type="ARBA" id="ARBA00022833"/>
    </source>
</evidence>
<feature type="domain" description="C2H2-type" evidence="8">
    <location>
        <begin position="112"/>
        <end position="136"/>
    </location>
</feature>
<keyword evidence="4 7" id="KW-0863">Zinc-finger</keyword>
<dbReference type="OMA" id="ALDHWAP"/>
<proteinExistence type="predicted"/>
<dbReference type="InterPro" id="IPR050888">
    <property type="entry name" value="ZnF_C2H2-type_TF"/>
</dbReference>
<dbReference type="GO" id="GO:0005634">
    <property type="term" value="C:nucleus"/>
    <property type="evidence" value="ECO:0007669"/>
    <property type="project" value="UniProtKB-SubCell"/>
</dbReference>
<evidence type="ECO:0000256" key="3">
    <source>
        <dbReference type="ARBA" id="ARBA00022737"/>
    </source>
</evidence>
<evidence type="ECO:0000259" key="8">
    <source>
        <dbReference type="PROSITE" id="PS50157"/>
    </source>
</evidence>
<keyword evidence="3" id="KW-0677">Repeat</keyword>
<comment type="subcellular location">
    <subcellularLocation>
        <location evidence="1">Nucleus</location>
    </subcellularLocation>
</comment>
<dbReference type="Gene3D" id="3.30.160.60">
    <property type="entry name" value="Classic Zinc Finger"/>
    <property type="match status" value="2"/>
</dbReference>
<feature type="non-terminal residue" evidence="9">
    <location>
        <position position="1"/>
    </location>
</feature>
<keyword evidence="6" id="KW-0539">Nucleus</keyword>
<organism evidence="9 10">
    <name type="scientific">Scytalidium lignicola</name>
    <name type="common">Hyphomycete</name>
    <dbReference type="NCBI Taxonomy" id="5539"/>
    <lineage>
        <taxon>Eukaryota</taxon>
        <taxon>Fungi</taxon>
        <taxon>Dikarya</taxon>
        <taxon>Ascomycota</taxon>
        <taxon>Pezizomycotina</taxon>
        <taxon>Leotiomycetes</taxon>
        <taxon>Leotiomycetes incertae sedis</taxon>
        <taxon>Scytalidium</taxon>
    </lineage>
</organism>
<dbReference type="GO" id="GO:0008270">
    <property type="term" value="F:zinc ion binding"/>
    <property type="evidence" value="ECO:0007669"/>
    <property type="project" value="UniProtKB-KW"/>
</dbReference>
<evidence type="ECO:0000313" key="10">
    <source>
        <dbReference type="Proteomes" id="UP000258309"/>
    </source>
</evidence>
<name>A0A3E2H6I0_SCYLI</name>
<dbReference type="STRING" id="5539.A0A3E2H6I0"/>
<dbReference type="SMART" id="SM00355">
    <property type="entry name" value="ZnF_C2H2"/>
    <property type="match status" value="4"/>
</dbReference>
<keyword evidence="10" id="KW-1185">Reference proteome</keyword>
<protein>
    <recommendedName>
        <fullName evidence="8">C2H2-type domain-containing protein</fullName>
    </recommendedName>
</protein>
<dbReference type="Pfam" id="PF12171">
    <property type="entry name" value="zf-C2H2_jaz"/>
    <property type="match status" value="1"/>
</dbReference>
<dbReference type="InterPro" id="IPR036236">
    <property type="entry name" value="Znf_C2H2_sf"/>
</dbReference>